<organism evidence="1 2">
    <name type="scientific">Suillus discolor</name>
    <dbReference type="NCBI Taxonomy" id="1912936"/>
    <lineage>
        <taxon>Eukaryota</taxon>
        <taxon>Fungi</taxon>
        <taxon>Dikarya</taxon>
        <taxon>Basidiomycota</taxon>
        <taxon>Agaricomycotina</taxon>
        <taxon>Agaricomycetes</taxon>
        <taxon>Agaricomycetidae</taxon>
        <taxon>Boletales</taxon>
        <taxon>Suillineae</taxon>
        <taxon>Suillaceae</taxon>
        <taxon>Suillus</taxon>
    </lineage>
</organism>
<dbReference type="AlphaFoldDB" id="A0A9P7FEW0"/>
<accession>A0A9P7FEW0</accession>
<dbReference type="EMBL" id="JABBWM010000010">
    <property type="protein sequence ID" value="KAG2114279.1"/>
    <property type="molecule type" value="Genomic_DNA"/>
</dbReference>
<proteinExistence type="predicted"/>
<protein>
    <submittedName>
        <fullName evidence="1">Uncharacterized protein</fullName>
    </submittedName>
</protein>
<evidence type="ECO:0000313" key="2">
    <source>
        <dbReference type="Proteomes" id="UP000823399"/>
    </source>
</evidence>
<evidence type="ECO:0000313" key="1">
    <source>
        <dbReference type="EMBL" id="KAG2114279.1"/>
    </source>
</evidence>
<sequence>MRICKRHVFCSPFIIEGVMPLPGLFRGLFSHIGHSPGLQFQKYDPQIRATVFSLVGGITSSSTSLCYSMHWNGMILTS</sequence>
<comment type="caution">
    <text evidence="1">The sequence shown here is derived from an EMBL/GenBank/DDBJ whole genome shotgun (WGS) entry which is preliminary data.</text>
</comment>
<reference evidence="1" key="1">
    <citation type="journal article" date="2020" name="New Phytol.">
        <title>Comparative genomics reveals dynamic genome evolution in host specialist ectomycorrhizal fungi.</title>
        <authorList>
            <person name="Lofgren L.A."/>
            <person name="Nguyen N.H."/>
            <person name="Vilgalys R."/>
            <person name="Ruytinx J."/>
            <person name="Liao H.L."/>
            <person name="Branco S."/>
            <person name="Kuo A."/>
            <person name="LaButti K."/>
            <person name="Lipzen A."/>
            <person name="Andreopoulos W."/>
            <person name="Pangilinan J."/>
            <person name="Riley R."/>
            <person name="Hundley H."/>
            <person name="Na H."/>
            <person name="Barry K."/>
            <person name="Grigoriev I.V."/>
            <person name="Stajich J.E."/>
            <person name="Kennedy P.G."/>
        </authorList>
    </citation>
    <scope>NUCLEOTIDE SEQUENCE</scope>
    <source>
        <strain evidence="1">FC423</strain>
    </source>
</reference>
<name>A0A9P7FEW0_9AGAM</name>
<dbReference type="GeneID" id="64690897"/>
<gene>
    <name evidence="1" type="ORF">F5147DRAFT_21563</name>
</gene>
<keyword evidence="2" id="KW-1185">Reference proteome</keyword>
<dbReference type="RefSeq" id="XP_041296392.1">
    <property type="nucleotide sequence ID" value="XM_041428638.1"/>
</dbReference>
<dbReference type="Proteomes" id="UP000823399">
    <property type="component" value="Unassembled WGS sequence"/>
</dbReference>